<feature type="domain" description="UDENN" evidence="2">
    <location>
        <begin position="4"/>
        <end position="410"/>
    </location>
</feature>
<comment type="caution">
    <text evidence="3">The sequence shown here is derived from an EMBL/GenBank/DDBJ whole genome shotgun (WGS) entry which is preliminary data.</text>
</comment>
<organism evidence="3 4">
    <name type="scientific">Anaeramoeba ignava</name>
    <name type="common">Anaerobic marine amoeba</name>
    <dbReference type="NCBI Taxonomy" id="1746090"/>
    <lineage>
        <taxon>Eukaryota</taxon>
        <taxon>Metamonada</taxon>
        <taxon>Anaeramoebidae</taxon>
        <taxon>Anaeramoeba</taxon>
    </lineage>
</organism>
<evidence type="ECO:0000313" key="4">
    <source>
        <dbReference type="Proteomes" id="UP001149090"/>
    </source>
</evidence>
<evidence type="ECO:0000259" key="2">
    <source>
        <dbReference type="PROSITE" id="PS50211"/>
    </source>
</evidence>
<evidence type="ECO:0000313" key="3">
    <source>
        <dbReference type="EMBL" id="KAJ5069137.1"/>
    </source>
</evidence>
<feature type="region of interest" description="Disordered" evidence="1">
    <location>
        <begin position="417"/>
        <end position="450"/>
    </location>
</feature>
<evidence type="ECO:0000256" key="1">
    <source>
        <dbReference type="SAM" id="MobiDB-lite"/>
    </source>
</evidence>
<dbReference type="Proteomes" id="UP001149090">
    <property type="component" value="Unassembled WGS sequence"/>
</dbReference>
<dbReference type="PANTHER" id="PTHR13196">
    <property type="entry name" value="DENN DOMAIN-CONTAINING"/>
    <property type="match status" value="1"/>
</dbReference>
<name>A0A9Q0LA65_ANAIG</name>
<dbReference type="SMART" id="SM00799">
    <property type="entry name" value="DENN"/>
    <property type="match status" value="1"/>
</dbReference>
<protein>
    <submittedName>
        <fullName evidence="3">Denn domain-containing</fullName>
    </submittedName>
</protein>
<gene>
    <name evidence="3" type="ORF">M0811_11893</name>
</gene>
<dbReference type="GO" id="GO:0032456">
    <property type="term" value="P:endocytic recycling"/>
    <property type="evidence" value="ECO:0007669"/>
    <property type="project" value="TreeGrafter"/>
</dbReference>
<dbReference type="GO" id="GO:1901981">
    <property type="term" value="F:phosphatidylinositol phosphate binding"/>
    <property type="evidence" value="ECO:0007669"/>
    <property type="project" value="TreeGrafter"/>
</dbReference>
<sequence>MNSSFKNIDSFLLIKLTNSVPQILQAYRSHQSKFQLLNSVNDSFFHSKIIHGILLLNFPDYQYNLENENKENEKTNENISINQQFSSFILDSKQQQLFVFCRRINIKEGLCTMCILSRKSWFQVFGELVNIILSHLNQPEQIVEILDSINNQDIPKPSDIFLVKIKSNELLYTEYKILRPEDDDTMTFLSNFEELFGCLEISKIISVFFALLFEKKIVLASSNFSKLSNCCHTFLGMLYPFFWPWLFIPVMPSSLITEFKKYKSGIIGVHSDLIPKIKQEVESPYLIVDLDNNRIERLNKFHYNSGYYPKEDVDILTEKLQEVISNQSKNKFFPELDCSRAFLDFFLGIFGSYINFINRENSGNNFVDMKAYVESLNESRKKFVLKLMKLKMIHNFSETHLEKVLKYGKDSGSFERKFEENQKKEKKSEENDQKKKKMEEKNQIKKMDKSQKIKNKLKGIGNAFRKIRDKTKGKNNVIKKQENLPKEEFRKPIKNERKQNIMDSSIFENGVIDVPEALIDNVLNVQRIVDLRKFQDFQFDLKFEAVHDLVNPNKVRNINGNGDLLIDIVVNSPNQINQINQNVNFNSNEENIKNIPKRKNQINQNVNFNSNEENNQNIPKRKNQINQNEKDLLNFNQNEENNQNIPKRNNQINQNEKDLLNFNSNEENIKNIPKRKKEQFNKNEKDLLNFKQNEENNQNIPKRNNQINQNVNFNSNEENNQNLPKRNNQINQKVNFNSNEENNQNIPKRNKEINQKEKDLLNFKQNEENNQNIPKRKKEQFNKNEKDLLNFKQNEENNQNLPKRNNQINQKVNFNSNEENNQNIPKKNNQINQKVNFNQNEENIKNIPKRNNQINQNEKDLLNFNQNEENIQNISKRKNQINQKVNFNSNEENIQNIPKRKNQINQNVNFNQNEENIKNIPKRKNQINQNEKDLLNFNQNEENIKNISKRKKEINQNEKDLLNFNQNEEKQELKKDILDNTEKIKKKNGKNLLMDFGEDFFKRKEKNNLKKKEMTNGGDDLLIFDNEKKEEKKEINKNLIDLDF</sequence>
<feature type="region of interest" description="Disordered" evidence="1">
    <location>
        <begin position="763"/>
        <end position="782"/>
    </location>
</feature>
<dbReference type="Pfam" id="PF02141">
    <property type="entry name" value="DENN"/>
    <property type="match status" value="1"/>
</dbReference>
<dbReference type="Gene3D" id="3.30.450.200">
    <property type="match status" value="1"/>
</dbReference>
<dbReference type="InterPro" id="IPR037516">
    <property type="entry name" value="Tripartite_DENN"/>
</dbReference>
<dbReference type="InterPro" id="IPR040032">
    <property type="entry name" value="DENND1A/B/C"/>
</dbReference>
<dbReference type="GO" id="GO:0005085">
    <property type="term" value="F:guanyl-nucleotide exchange factor activity"/>
    <property type="evidence" value="ECO:0007669"/>
    <property type="project" value="InterPro"/>
</dbReference>
<dbReference type="InterPro" id="IPR001194">
    <property type="entry name" value="cDENN_dom"/>
</dbReference>
<dbReference type="GO" id="GO:0005829">
    <property type="term" value="C:cytosol"/>
    <property type="evidence" value="ECO:0007669"/>
    <property type="project" value="TreeGrafter"/>
</dbReference>
<dbReference type="PANTHER" id="PTHR13196:SF14">
    <property type="entry name" value="UDENN DOMAIN-CONTAINING PROTEIN"/>
    <property type="match status" value="1"/>
</dbReference>
<accession>A0A9Q0LA65</accession>
<dbReference type="GO" id="GO:0006897">
    <property type="term" value="P:endocytosis"/>
    <property type="evidence" value="ECO:0007669"/>
    <property type="project" value="TreeGrafter"/>
</dbReference>
<proteinExistence type="predicted"/>
<dbReference type="EMBL" id="JAPDFW010000108">
    <property type="protein sequence ID" value="KAJ5069137.1"/>
    <property type="molecule type" value="Genomic_DNA"/>
</dbReference>
<dbReference type="Gene3D" id="3.40.50.11500">
    <property type="match status" value="1"/>
</dbReference>
<dbReference type="AlphaFoldDB" id="A0A9Q0LA65"/>
<reference evidence="3" key="1">
    <citation type="submission" date="2022-10" db="EMBL/GenBank/DDBJ databases">
        <title>Novel sulphate-reducing endosymbionts in the free-living metamonad Anaeramoeba.</title>
        <authorList>
            <person name="Jerlstrom-Hultqvist J."/>
            <person name="Cepicka I."/>
            <person name="Gallot-Lavallee L."/>
            <person name="Salas-Leiva D."/>
            <person name="Curtis B.A."/>
            <person name="Zahonova K."/>
            <person name="Pipaliya S."/>
            <person name="Dacks J."/>
            <person name="Roger A.J."/>
        </authorList>
    </citation>
    <scope>NUCLEOTIDE SEQUENCE</scope>
    <source>
        <strain evidence="3">BMAN</strain>
    </source>
</reference>
<dbReference type="OrthoDB" id="206724at2759"/>
<keyword evidence="4" id="KW-1185">Reference proteome</keyword>
<dbReference type="PROSITE" id="PS50211">
    <property type="entry name" value="DENN"/>
    <property type="match status" value="1"/>
</dbReference>
<dbReference type="InterPro" id="IPR043153">
    <property type="entry name" value="DENN_C"/>
</dbReference>